<dbReference type="OrthoDB" id="9786771at2"/>
<dbReference type="Proteomes" id="UP000197019">
    <property type="component" value="Chromosome"/>
</dbReference>
<sequence>MFDAFGVSIYHCAVMLARLPEYIEPLHLADKRGALKGQIPLKDLNRLADLLVDDTGSVAIELFFQREGRLATIEGRLEAVLQLKCQSCLAALPWPVNSEVKLGIVTSIAQADKLPEIYEPLMLEGETMPLKELVEDELLLALPAFPKHDYACFKPIGFVEDAAANKAKLIGDDEPSPRENPFSILANLKNTGDL</sequence>
<protein>
    <recommendedName>
        <fullName evidence="3">Large ribosomal RNA subunit accumulation protein YceD</fullName>
    </recommendedName>
    <alternativeName>
        <fullName evidence="5">23S rRNA accumulation protein YceD</fullName>
    </alternativeName>
</protein>
<keyword evidence="4" id="KW-0690">Ribosome biogenesis</keyword>
<evidence type="ECO:0000256" key="4">
    <source>
        <dbReference type="ARBA" id="ARBA00022517"/>
    </source>
</evidence>
<dbReference type="InterPro" id="IPR039255">
    <property type="entry name" value="YceD_bac"/>
</dbReference>
<accession>A0A1Z4C299</accession>
<comment type="similarity">
    <text evidence="2">Belongs to the DUF177 domain family.</text>
</comment>
<dbReference type="Proteomes" id="UP000237423">
    <property type="component" value="Unassembled WGS sequence"/>
</dbReference>
<dbReference type="EMBL" id="CP022129">
    <property type="protein sequence ID" value="ASF47652.1"/>
    <property type="molecule type" value="Genomic_DNA"/>
</dbReference>
<dbReference type="AlphaFoldDB" id="A0A1Z4C299"/>
<proteinExistence type="inferred from homology"/>
<dbReference type="KEGG" id="mpsy:CEK71_17145"/>
<keyword evidence="8" id="KW-1185">Reference proteome</keyword>
<dbReference type="PANTHER" id="PTHR38099">
    <property type="entry name" value="LARGE RIBOSOMAL RNA SUBUNIT ACCUMULATION PROTEIN YCED"/>
    <property type="match status" value="1"/>
</dbReference>
<dbReference type="GO" id="GO:0042254">
    <property type="term" value="P:ribosome biogenesis"/>
    <property type="evidence" value="ECO:0007669"/>
    <property type="project" value="UniProtKB-KW"/>
</dbReference>
<dbReference type="EMBL" id="PGFZ01000004">
    <property type="protein sequence ID" value="POZ51909.1"/>
    <property type="molecule type" value="Genomic_DNA"/>
</dbReference>
<evidence type="ECO:0000313" key="7">
    <source>
        <dbReference type="EMBL" id="POZ51909.1"/>
    </source>
</evidence>
<dbReference type="InterPro" id="IPR003772">
    <property type="entry name" value="YceD"/>
</dbReference>
<reference evidence="7 9" key="2">
    <citation type="submission" date="2017-11" db="EMBL/GenBank/DDBJ databases">
        <title>Draft Genome Sequence of Methylobacter psychrotolerans Sph1T, an Obligate Methanotroph from Low-Temperature Environments.</title>
        <authorList>
            <person name="Oshkin I.Y."/>
            <person name="Miroshnikov K."/>
            <person name="Belova S.E."/>
            <person name="Korzhenkov A."/>
            <person name="Toshchakov S.V."/>
            <person name="Dedysh S.N."/>
        </authorList>
    </citation>
    <scope>NUCLEOTIDE SEQUENCE [LARGE SCALE GENOMIC DNA]</scope>
    <source>
        <strain evidence="7 9">Sph1</strain>
    </source>
</reference>
<evidence type="ECO:0000256" key="1">
    <source>
        <dbReference type="ARBA" id="ARBA00002868"/>
    </source>
</evidence>
<evidence type="ECO:0000256" key="2">
    <source>
        <dbReference type="ARBA" id="ARBA00010740"/>
    </source>
</evidence>
<name>A0A1Z4C299_9GAMM</name>
<evidence type="ECO:0000313" key="8">
    <source>
        <dbReference type="Proteomes" id="UP000197019"/>
    </source>
</evidence>
<dbReference type="PANTHER" id="PTHR38099:SF1">
    <property type="entry name" value="LARGE RIBOSOMAL RNA SUBUNIT ACCUMULATION PROTEIN YCED"/>
    <property type="match status" value="1"/>
</dbReference>
<evidence type="ECO:0000313" key="9">
    <source>
        <dbReference type="Proteomes" id="UP000237423"/>
    </source>
</evidence>
<organism evidence="6 8">
    <name type="scientific">Methylovulum psychrotolerans</name>
    <dbReference type="NCBI Taxonomy" id="1704499"/>
    <lineage>
        <taxon>Bacteria</taxon>
        <taxon>Pseudomonadati</taxon>
        <taxon>Pseudomonadota</taxon>
        <taxon>Gammaproteobacteria</taxon>
        <taxon>Methylococcales</taxon>
        <taxon>Methylococcaceae</taxon>
        <taxon>Methylovulum</taxon>
    </lineage>
</organism>
<comment type="function">
    <text evidence="1">Plays a role in synthesis, processing and/or stability of 23S rRNA.</text>
</comment>
<dbReference type="GO" id="GO:0005829">
    <property type="term" value="C:cytosol"/>
    <property type="evidence" value="ECO:0007669"/>
    <property type="project" value="TreeGrafter"/>
</dbReference>
<dbReference type="Pfam" id="PF02620">
    <property type="entry name" value="YceD"/>
    <property type="match status" value="1"/>
</dbReference>
<reference evidence="6 8" key="1">
    <citation type="submission" date="2017-06" db="EMBL/GenBank/DDBJ databases">
        <title>Genome Sequencing of the methanotroph Methylovulum psychrotolerants str. HV10-M2 isolated from a high-altitude environment.</title>
        <authorList>
            <person name="Mateos-Rivera A."/>
        </authorList>
    </citation>
    <scope>NUCLEOTIDE SEQUENCE [LARGE SCALE GENOMIC DNA]</scope>
    <source>
        <strain evidence="6 8">HV10_M2</strain>
    </source>
</reference>
<evidence type="ECO:0000256" key="3">
    <source>
        <dbReference type="ARBA" id="ARBA00015716"/>
    </source>
</evidence>
<gene>
    <name evidence="7" type="ORF">AADEFJLK_02129</name>
    <name evidence="6" type="ORF">CEK71_17145</name>
</gene>
<evidence type="ECO:0000313" key="6">
    <source>
        <dbReference type="EMBL" id="ASF47652.1"/>
    </source>
</evidence>
<evidence type="ECO:0000256" key="5">
    <source>
        <dbReference type="ARBA" id="ARBA00031841"/>
    </source>
</evidence>